<dbReference type="InterPro" id="IPR016181">
    <property type="entry name" value="Acyl_CoA_acyltransferase"/>
</dbReference>
<dbReference type="PANTHER" id="PTHR43800:SF1">
    <property type="entry name" value="PEPTIDYL-LYSINE N-ACETYLTRANSFERASE YJAB"/>
    <property type="match status" value="1"/>
</dbReference>
<gene>
    <name evidence="4" type="ORF">Smic_86290</name>
</gene>
<evidence type="ECO:0000256" key="1">
    <source>
        <dbReference type="ARBA" id="ARBA00022679"/>
    </source>
</evidence>
<evidence type="ECO:0000259" key="3">
    <source>
        <dbReference type="PROSITE" id="PS51186"/>
    </source>
</evidence>
<accession>A0A7J0D5P7</accession>
<evidence type="ECO:0000313" key="4">
    <source>
        <dbReference type="EMBL" id="GFN10073.1"/>
    </source>
</evidence>
<keyword evidence="2" id="KW-0012">Acyltransferase</keyword>
<proteinExistence type="predicted"/>
<reference evidence="4 5" key="1">
    <citation type="submission" date="2020-05" db="EMBL/GenBank/DDBJ databases">
        <title>Whole genome shotgun sequence of Streptomyces microflavus NBRC 13062.</title>
        <authorList>
            <person name="Komaki H."/>
            <person name="Tamura T."/>
        </authorList>
    </citation>
    <scope>NUCLEOTIDE SEQUENCE [LARGE SCALE GENOMIC DNA]</scope>
    <source>
        <strain evidence="4 5">NBRC 13062</strain>
    </source>
</reference>
<evidence type="ECO:0000313" key="5">
    <source>
        <dbReference type="Proteomes" id="UP000498740"/>
    </source>
</evidence>
<feature type="domain" description="N-acetyltransferase" evidence="3">
    <location>
        <begin position="93"/>
        <end position="235"/>
    </location>
</feature>
<name>A0A7J0D5P7_STRMI</name>
<dbReference type="CDD" id="cd04301">
    <property type="entry name" value="NAT_SF"/>
    <property type="match status" value="1"/>
</dbReference>
<dbReference type="Proteomes" id="UP000498740">
    <property type="component" value="Unassembled WGS sequence"/>
</dbReference>
<dbReference type="GO" id="GO:0016747">
    <property type="term" value="F:acyltransferase activity, transferring groups other than amino-acyl groups"/>
    <property type="evidence" value="ECO:0007669"/>
    <property type="project" value="InterPro"/>
</dbReference>
<dbReference type="PROSITE" id="PS51186">
    <property type="entry name" value="GNAT"/>
    <property type="match status" value="1"/>
</dbReference>
<evidence type="ECO:0000256" key="2">
    <source>
        <dbReference type="ARBA" id="ARBA00023315"/>
    </source>
</evidence>
<sequence>MPQTASPQPIEITKVALKRVPPGIEALEQESGESAGCSPTRASRRHLNHRETAFRGRSGAAGVSSWALRNADTNTQLTVTPPQDTVVHMIELTAIRRYTATDESAAMDVWSRASRIAHPFICGEGEGERARKMREVYLVHAENWVAESNGRVVALLGLLDAEIGGLFVAPEAQGKGVGRQLVAHAAALRGPLTLDVYEKNVEARHFYARMDFMEESRRVDDDYDEVMLKLVRPAPKNQD</sequence>
<dbReference type="AlphaFoldDB" id="A0A7J0D5P7"/>
<dbReference type="Pfam" id="PF13508">
    <property type="entry name" value="Acetyltransf_7"/>
    <property type="match status" value="1"/>
</dbReference>
<keyword evidence="1" id="KW-0808">Transferase</keyword>
<dbReference type="InterPro" id="IPR000182">
    <property type="entry name" value="GNAT_dom"/>
</dbReference>
<organism evidence="4 5">
    <name type="scientific">Streptomyces microflavus</name>
    <name type="common">Streptomyces lipmanii</name>
    <dbReference type="NCBI Taxonomy" id="1919"/>
    <lineage>
        <taxon>Bacteria</taxon>
        <taxon>Bacillati</taxon>
        <taxon>Actinomycetota</taxon>
        <taxon>Actinomycetes</taxon>
        <taxon>Kitasatosporales</taxon>
        <taxon>Streptomycetaceae</taxon>
        <taxon>Streptomyces</taxon>
    </lineage>
</organism>
<dbReference type="SUPFAM" id="SSF55729">
    <property type="entry name" value="Acyl-CoA N-acyltransferases (Nat)"/>
    <property type="match status" value="1"/>
</dbReference>
<protein>
    <recommendedName>
        <fullName evidence="3">N-acetyltransferase domain-containing protein</fullName>
    </recommendedName>
</protein>
<dbReference type="PANTHER" id="PTHR43800">
    <property type="entry name" value="PEPTIDYL-LYSINE N-ACETYLTRANSFERASE YJAB"/>
    <property type="match status" value="1"/>
</dbReference>
<dbReference type="EMBL" id="BLWD01000004">
    <property type="protein sequence ID" value="GFN10073.1"/>
    <property type="molecule type" value="Genomic_DNA"/>
</dbReference>
<comment type="caution">
    <text evidence="4">The sequence shown here is derived from an EMBL/GenBank/DDBJ whole genome shotgun (WGS) entry which is preliminary data.</text>
</comment>
<dbReference type="Gene3D" id="3.40.630.30">
    <property type="match status" value="1"/>
</dbReference>